<accession>A0ABD3Y290</accession>
<keyword evidence="2" id="KW-1185">Reference proteome</keyword>
<evidence type="ECO:0000313" key="1">
    <source>
        <dbReference type="EMBL" id="KAL3891478.1"/>
    </source>
</evidence>
<evidence type="ECO:0008006" key="3">
    <source>
        <dbReference type="Google" id="ProtNLM"/>
    </source>
</evidence>
<protein>
    <recommendedName>
        <fullName evidence="3">CABIT domain-containing protein</fullName>
    </recommendedName>
</protein>
<proteinExistence type="predicted"/>
<comment type="caution">
    <text evidence="1">The sequence shown here is derived from an EMBL/GenBank/DDBJ whole genome shotgun (WGS) entry which is preliminary data.</text>
</comment>
<sequence length="272" mass="31343">MEFVTLNTRYQISEFYQQFRKELPKLVMVTDGFFGVTEDTTFDAGQIIRFHTYSKQRRIKAVVKETDNSSETTYSIPLYHHNPMFICDENRLGKEKVWKPLLLEDIVENHKLPLTAQFASPDSCEELRSSQISTITLIEEYDESFLLGNIIENGCLERRIISVPVKDTGMKVALVSRIQGQTDEEWSLYVTELNDTVESSINFKHWYGPIGINLYNPTPAHPPHRKILRLESLSQQIVKLLQPPSFLLRPEVNKTRALSSSTSESEWLLGDT</sequence>
<dbReference type="Proteomes" id="UP001634394">
    <property type="component" value="Unassembled WGS sequence"/>
</dbReference>
<organism evidence="1 2">
    <name type="scientific">Sinanodonta woodiana</name>
    <name type="common">Chinese pond mussel</name>
    <name type="synonym">Anodonta woodiana</name>
    <dbReference type="NCBI Taxonomy" id="1069815"/>
    <lineage>
        <taxon>Eukaryota</taxon>
        <taxon>Metazoa</taxon>
        <taxon>Spiralia</taxon>
        <taxon>Lophotrochozoa</taxon>
        <taxon>Mollusca</taxon>
        <taxon>Bivalvia</taxon>
        <taxon>Autobranchia</taxon>
        <taxon>Heteroconchia</taxon>
        <taxon>Palaeoheterodonta</taxon>
        <taxon>Unionida</taxon>
        <taxon>Unionoidea</taxon>
        <taxon>Unionidae</taxon>
        <taxon>Unioninae</taxon>
        <taxon>Sinanodonta</taxon>
    </lineage>
</organism>
<gene>
    <name evidence="1" type="ORF">ACJMK2_003740</name>
</gene>
<dbReference type="AlphaFoldDB" id="A0ABD3Y290"/>
<reference evidence="1 2" key="1">
    <citation type="submission" date="2024-11" db="EMBL/GenBank/DDBJ databases">
        <title>Chromosome-level genome assembly of the freshwater bivalve Anodonta woodiana.</title>
        <authorList>
            <person name="Chen X."/>
        </authorList>
    </citation>
    <scope>NUCLEOTIDE SEQUENCE [LARGE SCALE GENOMIC DNA]</scope>
    <source>
        <strain evidence="1">MN2024</strain>
        <tissue evidence="1">Gills</tissue>
    </source>
</reference>
<name>A0ABD3Y290_SINWO</name>
<dbReference type="EMBL" id="JBJQND010000001">
    <property type="protein sequence ID" value="KAL3891478.1"/>
    <property type="molecule type" value="Genomic_DNA"/>
</dbReference>
<evidence type="ECO:0000313" key="2">
    <source>
        <dbReference type="Proteomes" id="UP001634394"/>
    </source>
</evidence>